<dbReference type="InterPro" id="IPR011970">
    <property type="entry name" value="MltB_2"/>
</dbReference>
<dbReference type="Proteomes" id="UP000248311">
    <property type="component" value="Unassembled WGS sequence"/>
</dbReference>
<feature type="chain" id="PRO_5016348774" evidence="1">
    <location>
        <begin position="28"/>
        <end position="417"/>
    </location>
</feature>
<gene>
    <name evidence="4" type="ORF">DFP88_102355</name>
</gene>
<organism evidence="4 5">
    <name type="scientific">Pseudoroseicyclus aestuarii</name>
    <dbReference type="NCBI Taxonomy" id="1795041"/>
    <lineage>
        <taxon>Bacteria</taxon>
        <taxon>Pseudomonadati</taxon>
        <taxon>Pseudomonadota</taxon>
        <taxon>Alphaproteobacteria</taxon>
        <taxon>Rhodobacterales</taxon>
        <taxon>Paracoccaceae</taxon>
        <taxon>Pseudoroseicyclus</taxon>
    </lineage>
</organism>
<accession>A0A318T2W0</accession>
<dbReference type="InterPro" id="IPR036366">
    <property type="entry name" value="PGBDSf"/>
</dbReference>
<feature type="signal peptide" evidence="1">
    <location>
        <begin position="1"/>
        <end position="27"/>
    </location>
</feature>
<reference evidence="4 5" key="1">
    <citation type="submission" date="2018-06" db="EMBL/GenBank/DDBJ databases">
        <title>Genomic Encyclopedia of Type Strains, Phase III (KMG-III): the genomes of soil and plant-associated and newly described type strains.</title>
        <authorList>
            <person name="Whitman W."/>
        </authorList>
    </citation>
    <scope>NUCLEOTIDE SEQUENCE [LARGE SCALE GENOMIC DNA]</scope>
    <source>
        <strain evidence="4 5">CECT 9025</strain>
    </source>
</reference>
<sequence length="417" mass="44166">MTIARTTSIKKTAARGLGAVLALSLLAACGGAQPTSALRPPERPDPAMQPVPNAAYDAWVANFRPRATAAGIAPGVFDAAFASTGFLPGVIESDRDQPEFRRTLGQYLAGAVTDTRINTGRAMLARYDGVLDQIEARYGVDREVVVAIWGLESSYGDRRGNIPTVSALSTLAFEGRRGAFMEEQLIAALRIIQNGDVDAQHMLGSWAGAMGHTQFIPTSYLAYAADFNGDGKRDIWSDDPTDSLASTARYLANAGWTRGQLWGVEVSAPGVAASDTRRSVADWQAAGVRAARGSIPDHGPARLIRPEGADGPAFLAFGNWSSIARYNNAASYVIAVGHLSDRLKGGAPFATPMAGYHQLTEAQRKDLQRGLARAGFYDGEIDGLLGAGSTTAIRAYQQAAGLPVDGFPSEALLARLR</sequence>
<proteinExistence type="predicted"/>
<dbReference type="GO" id="GO:0009253">
    <property type="term" value="P:peptidoglycan catabolic process"/>
    <property type="evidence" value="ECO:0007669"/>
    <property type="project" value="TreeGrafter"/>
</dbReference>
<dbReference type="Pfam" id="PF13406">
    <property type="entry name" value="SLT_2"/>
    <property type="match status" value="1"/>
</dbReference>
<dbReference type="Gene3D" id="1.10.530.10">
    <property type="match status" value="1"/>
</dbReference>
<feature type="domain" description="Transglycosylase SLT" evidence="3">
    <location>
        <begin position="57"/>
        <end position="341"/>
    </location>
</feature>
<dbReference type="PROSITE" id="PS51257">
    <property type="entry name" value="PROKAR_LIPOPROTEIN"/>
    <property type="match status" value="1"/>
</dbReference>
<dbReference type="InterPro" id="IPR002477">
    <property type="entry name" value="Peptidoglycan-bd-like"/>
</dbReference>
<dbReference type="CDD" id="cd13399">
    <property type="entry name" value="Slt35-like"/>
    <property type="match status" value="1"/>
</dbReference>
<name>A0A318T2W0_9RHOB</name>
<feature type="domain" description="Peptidoglycan binding-like" evidence="2">
    <location>
        <begin position="361"/>
        <end position="416"/>
    </location>
</feature>
<dbReference type="Pfam" id="PF01471">
    <property type="entry name" value="PG_binding_1"/>
    <property type="match status" value="1"/>
</dbReference>
<dbReference type="NCBIfam" id="TIGR02283">
    <property type="entry name" value="MltB_2"/>
    <property type="match status" value="1"/>
</dbReference>
<comment type="caution">
    <text evidence="4">The sequence shown here is derived from an EMBL/GenBank/DDBJ whole genome shotgun (WGS) entry which is preliminary data.</text>
</comment>
<dbReference type="PANTHER" id="PTHR30163">
    <property type="entry name" value="MEMBRANE-BOUND LYTIC MUREIN TRANSGLYCOSYLASE B"/>
    <property type="match status" value="1"/>
</dbReference>
<dbReference type="Gene3D" id="1.10.8.350">
    <property type="entry name" value="Bacterial muramidase"/>
    <property type="match status" value="1"/>
</dbReference>
<dbReference type="InterPro" id="IPR023346">
    <property type="entry name" value="Lysozyme-like_dom_sf"/>
</dbReference>
<evidence type="ECO:0000313" key="4">
    <source>
        <dbReference type="EMBL" id="PYE84554.1"/>
    </source>
</evidence>
<evidence type="ECO:0000259" key="2">
    <source>
        <dbReference type="Pfam" id="PF01471"/>
    </source>
</evidence>
<dbReference type="InterPro" id="IPR036365">
    <property type="entry name" value="PGBD-like_sf"/>
</dbReference>
<evidence type="ECO:0000259" key="3">
    <source>
        <dbReference type="Pfam" id="PF13406"/>
    </source>
</evidence>
<dbReference type="InterPro" id="IPR031304">
    <property type="entry name" value="SLT_2"/>
</dbReference>
<dbReference type="GO" id="GO:0008933">
    <property type="term" value="F:peptidoglycan lytic transglycosylase activity"/>
    <property type="evidence" value="ECO:0007669"/>
    <property type="project" value="TreeGrafter"/>
</dbReference>
<dbReference type="Gene3D" id="1.10.101.10">
    <property type="entry name" value="PGBD-like superfamily/PGBD"/>
    <property type="match status" value="1"/>
</dbReference>
<dbReference type="FunFam" id="1.10.8.350:FF:000001">
    <property type="entry name" value="Lytic murein transglycosylase B"/>
    <property type="match status" value="1"/>
</dbReference>
<dbReference type="SUPFAM" id="SSF53955">
    <property type="entry name" value="Lysozyme-like"/>
    <property type="match status" value="1"/>
</dbReference>
<keyword evidence="1" id="KW-0732">Signal</keyword>
<dbReference type="InterPro" id="IPR043426">
    <property type="entry name" value="MltB-like"/>
</dbReference>
<evidence type="ECO:0000313" key="5">
    <source>
        <dbReference type="Proteomes" id="UP000248311"/>
    </source>
</evidence>
<dbReference type="AlphaFoldDB" id="A0A318T2W0"/>
<protein>
    <submittedName>
        <fullName evidence="4">Lytic murein transglycosylase</fullName>
    </submittedName>
</protein>
<keyword evidence="5" id="KW-1185">Reference proteome</keyword>
<dbReference type="EMBL" id="QJTE01000002">
    <property type="protein sequence ID" value="PYE84554.1"/>
    <property type="molecule type" value="Genomic_DNA"/>
</dbReference>
<dbReference type="PANTHER" id="PTHR30163:SF8">
    <property type="entry name" value="LYTIC MUREIN TRANSGLYCOSYLASE"/>
    <property type="match status" value="1"/>
</dbReference>
<evidence type="ECO:0000256" key="1">
    <source>
        <dbReference type="SAM" id="SignalP"/>
    </source>
</evidence>
<dbReference type="SUPFAM" id="SSF47090">
    <property type="entry name" value="PGBD-like"/>
    <property type="match status" value="1"/>
</dbReference>